<feature type="transmembrane region" description="Helical" evidence="1">
    <location>
        <begin position="35"/>
        <end position="58"/>
    </location>
</feature>
<dbReference type="InterPro" id="IPR011044">
    <property type="entry name" value="Quino_amine_DH_bsu"/>
</dbReference>
<dbReference type="EMBL" id="JBICRM010000038">
    <property type="protein sequence ID" value="MFG1709626.1"/>
    <property type="molecule type" value="Genomic_DNA"/>
</dbReference>
<protein>
    <recommendedName>
        <fullName evidence="4">WD40-like Beta Propeller Repeat</fullName>
    </recommendedName>
</protein>
<keyword evidence="1" id="KW-0812">Transmembrane</keyword>
<keyword evidence="1" id="KW-0472">Membrane</keyword>
<dbReference type="RefSeq" id="WP_393174588.1">
    <property type="nucleotide sequence ID" value="NZ_JBICRM010000038.1"/>
</dbReference>
<dbReference type="SUPFAM" id="SSF50969">
    <property type="entry name" value="YVTN repeat-like/Quinoprotein amine dehydrogenase"/>
    <property type="match status" value="1"/>
</dbReference>
<dbReference type="Gene3D" id="2.120.10.30">
    <property type="entry name" value="TolB, C-terminal domain"/>
    <property type="match status" value="1"/>
</dbReference>
<organism evidence="2 3">
    <name type="scientific">Nonomuraea marmarensis</name>
    <dbReference type="NCBI Taxonomy" id="3351344"/>
    <lineage>
        <taxon>Bacteria</taxon>
        <taxon>Bacillati</taxon>
        <taxon>Actinomycetota</taxon>
        <taxon>Actinomycetes</taxon>
        <taxon>Streptosporangiales</taxon>
        <taxon>Streptosporangiaceae</taxon>
        <taxon>Nonomuraea</taxon>
    </lineage>
</organism>
<evidence type="ECO:0008006" key="4">
    <source>
        <dbReference type="Google" id="ProtNLM"/>
    </source>
</evidence>
<keyword evidence="1" id="KW-1133">Transmembrane helix</keyword>
<dbReference type="Proteomes" id="UP001603978">
    <property type="component" value="Unassembled WGS sequence"/>
</dbReference>
<evidence type="ECO:0000313" key="3">
    <source>
        <dbReference type="Proteomes" id="UP001603978"/>
    </source>
</evidence>
<keyword evidence="3" id="KW-1185">Reference proteome</keyword>
<reference evidence="2 3" key="1">
    <citation type="submission" date="2024-10" db="EMBL/GenBank/DDBJ databases">
        <authorList>
            <person name="Topkara A.R."/>
            <person name="Saygin H."/>
        </authorList>
    </citation>
    <scope>NUCLEOTIDE SEQUENCE [LARGE SCALE GENOMIC DNA]</scope>
    <source>
        <strain evidence="2 3">M3C6</strain>
    </source>
</reference>
<name>A0ABW7AQE9_9ACTN</name>
<proteinExistence type="predicted"/>
<sequence length="364" mass="39180">MTRLREALDGIAGESPLVNLADVAIAGHRRRRRTAVALAAVAGVAVVGVASAAIALPWPRGDHTVTPPTVSDLPAGQVEPLGYAYQTPCEWDAERRLPPDCSAVEWRVVTRGGTTYRLPQALVRNTQERPAPVAISRDGRMLAYYSRQAQAHVVRDLVSGSEVTSPVTVKEDRIGPGSMLVVSDDGRYVIFDPREGSKDPGLLIDVRTGKTVPVNGKYEAIGIKDGVAELVRYRTTDLWLMPVTGGGKPVRFDGTFIMFSELAADGRTVTAFEFADLNKRRLAVLDAKTGRTLRKVTIRGLPKGGGVAGTSLWRSGSEVTLLYPSRDGLRTYAVNVNTGQARQLARYPGKVQSLVLPGAADDVK</sequence>
<evidence type="ECO:0000313" key="2">
    <source>
        <dbReference type="EMBL" id="MFG1709626.1"/>
    </source>
</evidence>
<evidence type="ECO:0000256" key="1">
    <source>
        <dbReference type="SAM" id="Phobius"/>
    </source>
</evidence>
<dbReference type="InterPro" id="IPR011042">
    <property type="entry name" value="6-blade_b-propeller_TolB-like"/>
</dbReference>
<comment type="caution">
    <text evidence="2">The sequence shown here is derived from an EMBL/GenBank/DDBJ whole genome shotgun (WGS) entry which is preliminary data.</text>
</comment>
<gene>
    <name evidence="2" type="ORF">ACFLIM_41240</name>
</gene>
<accession>A0ABW7AQE9</accession>